<name>A0ABU7TUZ6_9HYPH</name>
<evidence type="ECO:0000256" key="3">
    <source>
        <dbReference type="ARBA" id="ARBA00023172"/>
    </source>
</evidence>
<comment type="caution">
    <text evidence="6">The sequence shown here is derived from an EMBL/GenBank/DDBJ whole genome shotgun (WGS) entry which is preliminary data.</text>
</comment>
<dbReference type="Pfam" id="PF00239">
    <property type="entry name" value="Resolvase"/>
    <property type="match status" value="1"/>
</dbReference>
<keyword evidence="2" id="KW-0238">DNA-binding</keyword>
<feature type="domain" description="Resolvase/invertase-type recombinase catalytic" evidence="5">
    <location>
        <begin position="1"/>
        <end position="62"/>
    </location>
</feature>
<dbReference type="Proteomes" id="UP001355206">
    <property type="component" value="Unassembled WGS sequence"/>
</dbReference>
<evidence type="ECO:0000313" key="6">
    <source>
        <dbReference type="EMBL" id="MEE7493127.1"/>
    </source>
</evidence>
<dbReference type="PROSITE" id="PS00397">
    <property type="entry name" value="RECOMBINASES_1"/>
    <property type="match status" value="1"/>
</dbReference>
<evidence type="ECO:0000256" key="4">
    <source>
        <dbReference type="PROSITE-ProRule" id="PRU10137"/>
    </source>
</evidence>
<gene>
    <name evidence="6" type="ORF">MOTC310_22775</name>
</gene>
<evidence type="ECO:0000313" key="7">
    <source>
        <dbReference type="Proteomes" id="UP001355206"/>
    </source>
</evidence>
<dbReference type="Gene3D" id="3.40.50.1390">
    <property type="entry name" value="Resolvase, N-terminal catalytic domain"/>
    <property type="match status" value="1"/>
</dbReference>
<evidence type="ECO:0000256" key="1">
    <source>
        <dbReference type="ARBA" id="ARBA00022908"/>
    </source>
</evidence>
<keyword evidence="1" id="KW-0229">DNA integration</keyword>
<protein>
    <recommendedName>
        <fullName evidence="5">Resolvase/invertase-type recombinase catalytic domain-containing protein</fullName>
    </recommendedName>
</protein>
<dbReference type="InterPro" id="IPR006118">
    <property type="entry name" value="Recombinase_CS"/>
</dbReference>
<dbReference type="EMBL" id="MLCA01000011">
    <property type="protein sequence ID" value="MEE7493127.1"/>
    <property type="molecule type" value="Genomic_DNA"/>
</dbReference>
<accession>A0ABU7TUZ6</accession>
<dbReference type="PROSITE" id="PS51736">
    <property type="entry name" value="RECOMBINASES_3"/>
    <property type="match status" value="1"/>
</dbReference>
<dbReference type="SUPFAM" id="SSF53041">
    <property type="entry name" value="Resolvase-like"/>
    <property type="match status" value="1"/>
</dbReference>
<keyword evidence="3" id="KW-0233">DNA recombination</keyword>
<dbReference type="InterPro" id="IPR006119">
    <property type="entry name" value="Resolv_N"/>
</dbReference>
<dbReference type="SMART" id="SM00857">
    <property type="entry name" value="Resolvase"/>
    <property type="match status" value="1"/>
</dbReference>
<evidence type="ECO:0000259" key="5">
    <source>
        <dbReference type="PROSITE" id="PS51736"/>
    </source>
</evidence>
<dbReference type="InterPro" id="IPR036162">
    <property type="entry name" value="Resolvase-like_N_sf"/>
</dbReference>
<sequence>MLVGYARVSTQDQNLDLQRDALTRAGCERLFEEKKSGKAGTKRPAFEAALAFLRPEDVALIATLAAIEAGPKAGPAMRAHRSAMRRQGEAAAALGGSEALEAVLHQVAEADAARAERRLALVREAWTGLPGGAA</sequence>
<keyword evidence="7" id="KW-1185">Reference proteome</keyword>
<proteinExistence type="predicted"/>
<reference evidence="6 7" key="1">
    <citation type="journal article" date="2012" name="Genet. Mol. Biol.">
        <title>Analysis of 16S rRNA and mxaF genes revealing insights into Methylobacterium niche-specific plant association.</title>
        <authorList>
            <person name="Dourado M.N."/>
            <person name="Andreote F.D."/>
            <person name="Dini-Andreote F."/>
            <person name="Conti R."/>
            <person name="Araujo J.M."/>
            <person name="Araujo W.L."/>
        </authorList>
    </citation>
    <scope>NUCLEOTIDE SEQUENCE [LARGE SCALE GENOMIC DNA]</scope>
    <source>
        <strain evidence="6 7">TC3-10</strain>
    </source>
</reference>
<dbReference type="CDD" id="cd03768">
    <property type="entry name" value="SR_ResInv"/>
    <property type="match status" value="1"/>
</dbReference>
<feature type="active site" description="O-(5'-phospho-DNA)-serine intermediate" evidence="4">
    <location>
        <position position="9"/>
    </location>
</feature>
<organism evidence="6 7">
    <name type="scientific">Methylobacterium oryzae</name>
    <dbReference type="NCBI Taxonomy" id="334852"/>
    <lineage>
        <taxon>Bacteria</taxon>
        <taxon>Pseudomonadati</taxon>
        <taxon>Pseudomonadota</taxon>
        <taxon>Alphaproteobacteria</taxon>
        <taxon>Hyphomicrobiales</taxon>
        <taxon>Methylobacteriaceae</taxon>
        <taxon>Methylobacterium</taxon>
    </lineage>
</organism>
<evidence type="ECO:0000256" key="2">
    <source>
        <dbReference type="ARBA" id="ARBA00023125"/>
    </source>
</evidence>